<sequence>MPRHPRRSIRAFASPFASTAGGPQPGRLSRAISSRRSRLTRTRNSRLTAAQHRWLLALSRPCPAPSSPIRHSTEDTEPAMPKESKNSVPMPVPWGRLKAWIEAQEKAEQEGHNPQPMTKTQLSAISQIVDFLDGPEPDVSDRDYVSLLMQQVQALRIAPPKYEEKEPVEVPADGVFSLRWRTTCFLPYAGDKEFPCLGHGLYRDRHAPLFKLKKSSKQYAAKHALAYLKRHPPPPLENPSATISIPSSGGAPLRPLAKSSGPSGSNVSIGSSQSGVPQGTTGGARIKSPWSSPSSSTGDVAKADPLAGSKSEPMTPDNEFYDNERLPSILEQVTQEALRLGIGCPQYEIGPDPDEPGAFAGRPVFKNGGRIPADMGHVKGARSKGLAKELMAEAVLKFLRLELKRRQGILGSFQSKDSSSEKEKEKEVEGS</sequence>
<evidence type="ECO:0000256" key="1">
    <source>
        <dbReference type="SAM" id="MobiDB-lite"/>
    </source>
</evidence>
<feature type="compositionally biased region" description="Basic and acidic residues" evidence="1">
    <location>
        <begin position="418"/>
        <end position="431"/>
    </location>
</feature>
<feature type="compositionally biased region" description="Low complexity" evidence="1">
    <location>
        <begin position="259"/>
        <end position="275"/>
    </location>
</feature>
<evidence type="ECO:0000313" key="3">
    <source>
        <dbReference type="Proteomes" id="UP000266272"/>
    </source>
</evidence>
<proteinExistence type="predicted"/>
<evidence type="ECO:0000313" key="2">
    <source>
        <dbReference type="EMBL" id="RFU79943.1"/>
    </source>
</evidence>
<feature type="region of interest" description="Disordered" evidence="1">
    <location>
        <begin position="410"/>
        <end position="431"/>
    </location>
</feature>
<organism evidence="2 3">
    <name type="scientific">Trichoderma arundinaceum</name>
    <dbReference type="NCBI Taxonomy" id="490622"/>
    <lineage>
        <taxon>Eukaryota</taxon>
        <taxon>Fungi</taxon>
        <taxon>Dikarya</taxon>
        <taxon>Ascomycota</taxon>
        <taxon>Pezizomycotina</taxon>
        <taxon>Sordariomycetes</taxon>
        <taxon>Hypocreomycetidae</taxon>
        <taxon>Hypocreales</taxon>
        <taxon>Hypocreaceae</taxon>
        <taxon>Trichoderma</taxon>
    </lineage>
</organism>
<dbReference type="EMBL" id="PXOA01000131">
    <property type="protein sequence ID" value="RFU79943.1"/>
    <property type="molecule type" value="Genomic_DNA"/>
</dbReference>
<evidence type="ECO:0008006" key="4">
    <source>
        <dbReference type="Google" id="ProtNLM"/>
    </source>
</evidence>
<protein>
    <recommendedName>
        <fullName evidence="4">DRBM domain-containing protein</fullName>
    </recommendedName>
</protein>
<name>A0A395NVC2_TRIAR</name>
<feature type="compositionally biased region" description="Basic residues" evidence="1">
    <location>
        <begin position="33"/>
        <end position="44"/>
    </location>
</feature>
<feature type="region of interest" description="Disordered" evidence="1">
    <location>
        <begin position="61"/>
        <end position="89"/>
    </location>
</feature>
<gene>
    <name evidence="2" type="ORF">TARUN_2287</name>
</gene>
<dbReference type="AlphaFoldDB" id="A0A395NVC2"/>
<dbReference type="Proteomes" id="UP000266272">
    <property type="component" value="Unassembled WGS sequence"/>
</dbReference>
<reference evidence="2 3" key="1">
    <citation type="journal article" date="2018" name="PLoS Pathog.">
        <title>Evolution of structural diversity of trichothecenes, a family of toxins produced by plant pathogenic and entomopathogenic fungi.</title>
        <authorList>
            <person name="Proctor R.H."/>
            <person name="McCormick S.P."/>
            <person name="Kim H.S."/>
            <person name="Cardoza R.E."/>
            <person name="Stanley A.M."/>
            <person name="Lindo L."/>
            <person name="Kelly A."/>
            <person name="Brown D.W."/>
            <person name="Lee T."/>
            <person name="Vaughan M.M."/>
            <person name="Alexander N.J."/>
            <person name="Busman M."/>
            <person name="Gutierrez S."/>
        </authorList>
    </citation>
    <scope>NUCLEOTIDE SEQUENCE [LARGE SCALE GENOMIC DNA]</scope>
    <source>
        <strain evidence="2 3">IBT 40837</strain>
    </source>
</reference>
<accession>A0A395NVC2</accession>
<keyword evidence="3" id="KW-1185">Reference proteome</keyword>
<feature type="region of interest" description="Disordered" evidence="1">
    <location>
        <begin position="229"/>
        <end position="321"/>
    </location>
</feature>
<comment type="caution">
    <text evidence="2">The sequence shown here is derived from an EMBL/GenBank/DDBJ whole genome shotgun (WGS) entry which is preliminary data.</text>
</comment>
<feature type="region of interest" description="Disordered" evidence="1">
    <location>
        <begin position="1"/>
        <end position="46"/>
    </location>
</feature>
<dbReference type="OrthoDB" id="5222339at2759"/>